<accession>A0ABW9ABG6</accession>
<dbReference type="EMBL" id="JAQQFM010000006">
    <property type="protein sequence ID" value="MFL9925574.1"/>
    <property type="molecule type" value="Genomic_DNA"/>
</dbReference>
<evidence type="ECO:0000259" key="3">
    <source>
        <dbReference type="SMART" id="SM00062"/>
    </source>
</evidence>
<keyword evidence="5" id="KW-1185">Reference proteome</keyword>
<dbReference type="SMART" id="SM00062">
    <property type="entry name" value="PBPb"/>
    <property type="match status" value="1"/>
</dbReference>
<feature type="domain" description="Solute-binding protein family 3/N-terminal" evidence="3">
    <location>
        <begin position="45"/>
        <end position="263"/>
    </location>
</feature>
<proteinExistence type="predicted"/>
<protein>
    <submittedName>
        <fullName evidence="4">Transporter substrate-binding domain-containing protein</fullName>
    </submittedName>
</protein>
<feature type="signal peptide" evidence="2">
    <location>
        <begin position="1"/>
        <end position="23"/>
    </location>
</feature>
<sequence length="277" mass="29489">MYKAASVVACVSLALGTFASVQAGVLDDARARGVLRVGLDFVPPVYTAGAKFRTPEGIDGILAEALAARLKLKPEPLRNGGDSKALQAMKAARPDFALVMVDEAAVRSGNAANAADADGSVLIATGYSAGGMAIMRTDTDIKKWEQLKGRTVCLSEGGAYVGQMAARYGAIEKVMRAPADSLLAVRVGQCDAAVHDDTMLKELLKLPEWKKFSAQLPAPTRSALMFKVPANDAAAISYVKQAAADWSRGDFWPALKKKWTNNVAFEVYLDQNVPDCH</sequence>
<comment type="caution">
    <text evidence="4">The sequence shown here is derived from an EMBL/GenBank/DDBJ whole genome shotgun (WGS) entry which is preliminary data.</text>
</comment>
<dbReference type="RefSeq" id="WP_408158765.1">
    <property type="nucleotide sequence ID" value="NZ_JAQQFM010000006.1"/>
</dbReference>
<evidence type="ECO:0000313" key="4">
    <source>
        <dbReference type="EMBL" id="MFL9925574.1"/>
    </source>
</evidence>
<evidence type="ECO:0000256" key="2">
    <source>
        <dbReference type="SAM" id="SignalP"/>
    </source>
</evidence>
<dbReference type="PANTHER" id="PTHR35936">
    <property type="entry name" value="MEMBRANE-BOUND LYTIC MUREIN TRANSGLYCOSYLASE F"/>
    <property type="match status" value="1"/>
</dbReference>
<gene>
    <name evidence="4" type="ORF">PQR62_14945</name>
</gene>
<dbReference type="Proteomes" id="UP001629246">
    <property type="component" value="Unassembled WGS sequence"/>
</dbReference>
<dbReference type="SUPFAM" id="SSF53850">
    <property type="entry name" value="Periplasmic binding protein-like II"/>
    <property type="match status" value="1"/>
</dbReference>
<evidence type="ECO:0000313" key="5">
    <source>
        <dbReference type="Proteomes" id="UP001629246"/>
    </source>
</evidence>
<feature type="chain" id="PRO_5046245573" evidence="2">
    <location>
        <begin position="24"/>
        <end position="277"/>
    </location>
</feature>
<organism evidence="4 5">
    <name type="scientific">Herbaspirillum lusitanum</name>
    <dbReference type="NCBI Taxonomy" id="213312"/>
    <lineage>
        <taxon>Bacteria</taxon>
        <taxon>Pseudomonadati</taxon>
        <taxon>Pseudomonadota</taxon>
        <taxon>Betaproteobacteria</taxon>
        <taxon>Burkholderiales</taxon>
        <taxon>Oxalobacteraceae</taxon>
        <taxon>Herbaspirillum</taxon>
    </lineage>
</organism>
<dbReference type="PANTHER" id="PTHR35936:SF17">
    <property type="entry name" value="ARGININE-BINDING EXTRACELLULAR PROTEIN ARTP"/>
    <property type="match status" value="1"/>
</dbReference>
<evidence type="ECO:0000256" key="1">
    <source>
        <dbReference type="ARBA" id="ARBA00022729"/>
    </source>
</evidence>
<keyword evidence="1 2" id="KW-0732">Signal</keyword>
<reference evidence="4 5" key="1">
    <citation type="journal article" date="2024" name="Chem. Sci.">
        <title>Discovery of megapolipeptins by genome mining of a Burkholderiales bacteria collection.</title>
        <authorList>
            <person name="Paulo B.S."/>
            <person name="Recchia M.J.J."/>
            <person name="Lee S."/>
            <person name="Fergusson C.H."/>
            <person name="Romanowski S.B."/>
            <person name="Hernandez A."/>
            <person name="Krull N."/>
            <person name="Liu D.Y."/>
            <person name="Cavanagh H."/>
            <person name="Bos A."/>
            <person name="Gray C.A."/>
            <person name="Murphy B.T."/>
            <person name="Linington R.G."/>
            <person name="Eustaquio A.S."/>
        </authorList>
    </citation>
    <scope>NUCLEOTIDE SEQUENCE [LARGE SCALE GENOMIC DNA]</scope>
    <source>
        <strain evidence="4 5">RL21-008-BIB-A</strain>
    </source>
</reference>
<dbReference type="InterPro" id="IPR001638">
    <property type="entry name" value="Solute-binding_3/MltF_N"/>
</dbReference>
<name>A0ABW9ABG6_9BURK</name>
<dbReference type="Gene3D" id="3.40.190.10">
    <property type="entry name" value="Periplasmic binding protein-like II"/>
    <property type="match status" value="2"/>
</dbReference>